<dbReference type="InterPro" id="IPR010849">
    <property type="entry name" value="Gonadal"/>
</dbReference>
<keyword evidence="4" id="KW-1185">Reference proteome</keyword>
<dbReference type="Proteomes" id="UP001159405">
    <property type="component" value="Unassembled WGS sequence"/>
</dbReference>
<organism evidence="3 4">
    <name type="scientific">Porites lobata</name>
    <dbReference type="NCBI Taxonomy" id="104759"/>
    <lineage>
        <taxon>Eukaryota</taxon>
        <taxon>Metazoa</taxon>
        <taxon>Cnidaria</taxon>
        <taxon>Anthozoa</taxon>
        <taxon>Hexacorallia</taxon>
        <taxon>Scleractinia</taxon>
        <taxon>Fungiina</taxon>
        <taxon>Poritidae</taxon>
        <taxon>Porites</taxon>
    </lineage>
</organism>
<dbReference type="PANTHER" id="PTHR13054">
    <property type="entry name" value="DIGEORGE SYNDROME CRITICAL REGION 6 DGCR6 FAMILY MEMBER"/>
    <property type="match status" value="1"/>
</dbReference>
<comment type="similarity">
    <text evidence="1">Belongs to the gonadal family.</text>
</comment>
<sequence length="229" mass="26459">MSYFYGGGGGGGQRQPRLNYQPNLDFNLLATVRDEMLRKEEEYRKEQQRIEAEKKKLTSYLTQLQAMVRDLPGTYKKKFTYDVLSGIATCLLDGTVFEIVKGLEDIQQLSERNLLNKRMKLVNSQKAQRMELSKKQRDAIQSCEQRPHNLPLVEASNAQEKKDLEEKLEKEISHVDQKLVLELDQLVSDQQATLQRAGVPLFSITNNPDDIRVQMYILDFIQRLDHSPS</sequence>
<dbReference type="PANTHER" id="PTHR13054:SF2">
    <property type="entry name" value="PROTEIN DGCR6"/>
    <property type="match status" value="1"/>
</dbReference>
<proteinExistence type="inferred from homology"/>
<evidence type="ECO:0008006" key="5">
    <source>
        <dbReference type="Google" id="ProtNLM"/>
    </source>
</evidence>
<gene>
    <name evidence="3" type="ORF">PLOB_00000205</name>
</gene>
<protein>
    <recommendedName>
        <fullName evidence="5">Protein DGCR6</fullName>
    </recommendedName>
</protein>
<dbReference type="Pfam" id="PF07324">
    <property type="entry name" value="DGCR6"/>
    <property type="match status" value="1"/>
</dbReference>
<keyword evidence="2" id="KW-0175">Coiled coil</keyword>
<evidence type="ECO:0000313" key="3">
    <source>
        <dbReference type="EMBL" id="CAH3032690.1"/>
    </source>
</evidence>
<dbReference type="EMBL" id="CALNXK010000001">
    <property type="protein sequence ID" value="CAH3032690.1"/>
    <property type="molecule type" value="Genomic_DNA"/>
</dbReference>
<feature type="coiled-coil region" evidence="2">
    <location>
        <begin position="29"/>
        <end position="63"/>
    </location>
</feature>
<evidence type="ECO:0000256" key="1">
    <source>
        <dbReference type="ARBA" id="ARBA00005939"/>
    </source>
</evidence>
<accession>A0ABN8MP12</accession>
<comment type="caution">
    <text evidence="3">The sequence shown here is derived from an EMBL/GenBank/DDBJ whole genome shotgun (WGS) entry which is preliminary data.</text>
</comment>
<evidence type="ECO:0000313" key="4">
    <source>
        <dbReference type="Proteomes" id="UP001159405"/>
    </source>
</evidence>
<reference evidence="3 4" key="1">
    <citation type="submission" date="2022-05" db="EMBL/GenBank/DDBJ databases">
        <authorList>
            <consortium name="Genoscope - CEA"/>
            <person name="William W."/>
        </authorList>
    </citation>
    <scope>NUCLEOTIDE SEQUENCE [LARGE SCALE GENOMIC DNA]</scope>
</reference>
<evidence type="ECO:0000256" key="2">
    <source>
        <dbReference type="SAM" id="Coils"/>
    </source>
</evidence>
<name>A0ABN8MP12_9CNID</name>